<keyword evidence="2 5" id="KW-0808">Transferase</keyword>
<keyword evidence="1 5" id="KW-0489">Methyltransferase</keyword>
<dbReference type="InterPro" id="IPR049560">
    <property type="entry name" value="MeTrfase_RsmB-F_NOP2_cat"/>
</dbReference>
<dbReference type="PROSITE" id="PS51686">
    <property type="entry name" value="SAM_MT_RSMB_NOP"/>
    <property type="match status" value="1"/>
</dbReference>
<feature type="domain" description="SAM-dependent MTase RsmB/NOP-type" evidence="6">
    <location>
        <begin position="132"/>
        <end position="422"/>
    </location>
</feature>
<gene>
    <name evidence="7" type="ORF">ACERZ8_07380</name>
</gene>
<dbReference type="GO" id="GO:0032259">
    <property type="term" value="P:methylation"/>
    <property type="evidence" value="ECO:0007669"/>
    <property type="project" value="UniProtKB-KW"/>
</dbReference>
<feature type="active site" description="Nucleophile" evidence="5">
    <location>
        <position position="354"/>
    </location>
</feature>
<accession>A0ABW8URY7</accession>
<dbReference type="EMBL" id="JBHDIY010000002">
    <property type="protein sequence ID" value="MFL4469697.1"/>
    <property type="molecule type" value="Genomic_DNA"/>
</dbReference>
<dbReference type="InterPro" id="IPR029063">
    <property type="entry name" value="SAM-dependent_MTases_sf"/>
</dbReference>
<dbReference type="SUPFAM" id="SSF53335">
    <property type="entry name" value="S-adenosyl-L-methionine-dependent methyltransferases"/>
    <property type="match status" value="1"/>
</dbReference>
<dbReference type="GO" id="GO:0008168">
    <property type="term" value="F:methyltransferase activity"/>
    <property type="evidence" value="ECO:0007669"/>
    <property type="project" value="UniProtKB-KW"/>
</dbReference>
<sequence length="423" mass="45512">MSDIGLPARRSAIYLLDQIMGEGKLMSEVIGAGALDRLDPADRARAQRLATETLRSMERVDRLLQRHLQKYPATTVRNALRIGTYELCQGEAAHGVVNAMVTIISKHKRYGHLKGLVNAVLRKVADKGVEQWPTLRIPRLPSWLRKPLVQAWGAEAVVGMETAFFATSPLDLTPKSDGVAVANATGGVLLPTGSVRLAEAGQVSAMPGFTSGDWWVQDAAAAIPARVLDAQQGETVLDLCAAPGGKTMQLAASGATVTAVDISPGRMERVAQNLIRTGLSADTLVADVFDVTGQYDAILLDAPCSATGTIRRHPDLPFAKDGSEFGALIALQERMIDHALTLLRPGGRMVFCTCSLLPDEGEVQVEEALERHPDVSVERAALNRPGNDAAWITEEGGLRLRPDLWAEHGHMDGFYIAALRKSP</sequence>
<dbReference type="Pfam" id="PF01189">
    <property type="entry name" value="Methyltr_RsmB-F"/>
    <property type="match status" value="1"/>
</dbReference>
<dbReference type="InterPro" id="IPR035926">
    <property type="entry name" value="NusB-like_sf"/>
</dbReference>
<dbReference type="Pfam" id="PF01029">
    <property type="entry name" value="NusB"/>
    <property type="match status" value="1"/>
</dbReference>
<dbReference type="InterPro" id="IPR023267">
    <property type="entry name" value="RCMT"/>
</dbReference>
<dbReference type="InterPro" id="IPR001678">
    <property type="entry name" value="MeTrfase_RsmB-F_NOP2_dom"/>
</dbReference>
<name>A0ABW8URY7_9RHOB</name>
<evidence type="ECO:0000259" key="6">
    <source>
        <dbReference type="PROSITE" id="PS51686"/>
    </source>
</evidence>
<feature type="binding site" evidence="5">
    <location>
        <position position="301"/>
    </location>
    <ligand>
        <name>S-adenosyl-L-methionine</name>
        <dbReference type="ChEBI" id="CHEBI:59789"/>
    </ligand>
</feature>
<dbReference type="RefSeq" id="WP_407591587.1">
    <property type="nucleotide sequence ID" value="NZ_JBHDIY010000002.1"/>
</dbReference>
<feature type="binding site" evidence="5">
    <location>
        <position position="261"/>
    </location>
    <ligand>
        <name>S-adenosyl-L-methionine</name>
        <dbReference type="ChEBI" id="CHEBI:59789"/>
    </ligand>
</feature>
<dbReference type="InterPro" id="IPR006027">
    <property type="entry name" value="NusB_RsmB_TIM44"/>
</dbReference>
<dbReference type="Gene3D" id="1.10.940.10">
    <property type="entry name" value="NusB-like"/>
    <property type="match status" value="1"/>
</dbReference>
<dbReference type="SUPFAM" id="SSF48013">
    <property type="entry name" value="NusB-like"/>
    <property type="match status" value="1"/>
</dbReference>
<dbReference type="PANTHER" id="PTHR22807">
    <property type="entry name" value="NOP2 YEAST -RELATED NOL1/NOP2/FMU SUN DOMAIN-CONTAINING"/>
    <property type="match status" value="1"/>
</dbReference>
<keyword evidence="3 5" id="KW-0949">S-adenosyl-L-methionine</keyword>
<keyword evidence="8" id="KW-1185">Reference proteome</keyword>
<dbReference type="EC" id="2.1.1.-" evidence="7"/>
<evidence type="ECO:0000256" key="2">
    <source>
        <dbReference type="ARBA" id="ARBA00022679"/>
    </source>
</evidence>
<comment type="caution">
    <text evidence="7">The sequence shown here is derived from an EMBL/GenBank/DDBJ whole genome shotgun (WGS) entry which is preliminary data.</text>
</comment>
<dbReference type="PRINTS" id="PR02008">
    <property type="entry name" value="RCMTFAMILY"/>
</dbReference>
<dbReference type="Gene3D" id="3.40.50.150">
    <property type="entry name" value="Vaccinia Virus protein VP39"/>
    <property type="match status" value="1"/>
</dbReference>
<evidence type="ECO:0000313" key="8">
    <source>
        <dbReference type="Proteomes" id="UP001627408"/>
    </source>
</evidence>
<organism evidence="7 8">
    <name type="scientific">Tateyamaria armeniaca</name>
    <dbReference type="NCBI Taxonomy" id="2518930"/>
    <lineage>
        <taxon>Bacteria</taxon>
        <taxon>Pseudomonadati</taxon>
        <taxon>Pseudomonadota</taxon>
        <taxon>Alphaproteobacteria</taxon>
        <taxon>Rhodobacterales</taxon>
        <taxon>Roseobacteraceae</taxon>
        <taxon>Tateyamaria</taxon>
    </lineage>
</organism>
<dbReference type="PANTHER" id="PTHR22807:SF61">
    <property type="entry name" value="NOL1_NOP2_SUN FAMILY PROTEIN _ ANTITERMINATION NUSB DOMAIN-CONTAINING PROTEIN"/>
    <property type="match status" value="1"/>
</dbReference>
<protein>
    <submittedName>
        <fullName evidence="7">RsmB/NOP family class I SAM-dependent RNA methyltransferase</fullName>
        <ecNumber evidence="7">2.1.1.-</ecNumber>
    </submittedName>
</protein>
<evidence type="ECO:0000256" key="5">
    <source>
        <dbReference type="PROSITE-ProRule" id="PRU01023"/>
    </source>
</evidence>
<feature type="binding site" evidence="5">
    <location>
        <begin position="240"/>
        <end position="246"/>
    </location>
    <ligand>
        <name>S-adenosyl-L-methionine</name>
        <dbReference type="ChEBI" id="CHEBI:59789"/>
    </ligand>
</feature>
<evidence type="ECO:0000313" key="7">
    <source>
        <dbReference type="EMBL" id="MFL4469697.1"/>
    </source>
</evidence>
<comment type="similarity">
    <text evidence="5">Belongs to the class I-like SAM-binding methyltransferase superfamily. RsmB/NOP family.</text>
</comment>
<reference evidence="7 8" key="1">
    <citation type="submission" date="2024-08" db="EMBL/GenBank/DDBJ databases">
        <title>Tateyamaria sp. nov., isolated from marine algae.</title>
        <authorList>
            <person name="Choi B.J."/>
            <person name="Kim J.M."/>
            <person name="Lee J.K."/>
            <person name="Choi D.G."/>
            <person name="Bayburt H."/>
            <person name="Baek J.H."/>
            <person name="Han D.M."/>
            <person name="Jeon C.O."/>
        </authorList>
    </citation>
    <scope>NUCLEOTIDE SEQUENCE [LARGE SCALE GENOMIC DNA]</scope>
    <source>
        <strain evidence="7 8">KMU-156</strain>
    </source>
</reference>
<dbReference type="Proteomes" id="UP001627408">
    <property type="component" value="Unassembled WGS sequence"/>
</dbReference>
<comment type="caution">
    <text evidence="5">Lacks conserved residue(s) required for the propagation of feature annotation.</text>
</comment>
<proteinExistence type="inferred from homology"/>
<evidence type="ECO:0000256" key="1">
    <source>
        <dbReference type="ARBA" id="ARBA00022603"/>
    </source>
</evidence>
<evidence type="ECO:0000256" key="3">
    <source>
        <dbReference type="ARBA" id="ARBA00022691"/>
    </source>
</evidence>
<evidence type="ECO:0000256" key="4">
    <source>
        <dbReference type="ARBA" id="ARBA00022884"/>
    </source>
</evidence>
<keyword evidence="4 5" id="KW-0694">RNA-binding</keyword>
<dbReference type="CDD" id="cd02440">
    <property type="entry name" value="AdoMet_MTases"/>
    <property type="match status" value="1"/>
</dbReference>